<comment type="caution">
    <text evidence="3">The sequence shown here is derived from an EMBL/GenBank/DDBJ whole genome shotgun (WGS) entry which is preliminary data.</text>
</comment>
<comment type="similarity">
    <text evidence="1">Belongs to the 'GDSL' lipolytic enzyme family.</text>
</comment>
<evidence type="ECO:0000256" key="2">
    <source>
        <dbReference type="ARBA" id="ARBA00023180"/>
    </source>
</evidence>
<organism evidence="3 4">
    <name type="scientific">Hevea brasiliensis</name>
    <name type="common">Para rubber tree</name>
    <name type="synonym">Siphonia brasiliensis</name>
    <dbReference type="NCBI Taxonomy" id="3981"/>
    <lineage>
        <taxon>Eukaryota</taxon>
        <taxon>Viridiplantae</taxon>
        <taxon>Streptophyta</taxon>
        <taxon>Embryophyta</taxon>
        <taxon>Tracheophyta</taxon>
        <taxon>Spermatophyta</taxon>
        <taxon>Magnoliopsida</taxon>
        <taxon>eudicotyledons</taxon>
        <taxon>Gunneridae</taxon>
        <taxon>Pentapetalae</taxon>
        <taxon>rosids</taxon>
        <taxon>fabids</taxon>
        <taxon>Malpighiales</taxon>
        <taxon>Euphorbiaceae</taxon>
        <taxon>Crotonoideae</taxon>
        <taxon>Micrandreae</taxon>
        <taxon>Hevea</taxon>
    </lineage>
</organism>
<dbReference type="Gene3D" id="3.40.50.1110">
    <property type="entry name" value="SGNH hydrolase"/>
    <property type="match status" value="1"/>
</dbReference>
<sequence>MSLTLHNGSTFFQHSTNRYYDGRLVIDFVAEALSLPYLPPFRRLKGKSSDHGVNFAVAGSTAIYTKFFVKNNIRVGFPFQSIQNQIIWFNKFLEKQGCKGPLSSSPQCKALLEDALIWVGELGANDYAYACMVKSSVSDDTVRKLAISSAIASMQVALLQKVMKYVVVPGLPPTGCLPLALSMGTNNDKDDIGCVKSVNDQSSTHNAVCQAKLQHLMKQFPAATIAYLDYWNA</sequence>
<keyword evidence="2" id="KW-0325">Glycoprotein</keyword>
<gene>
    <name evidence="3" type="ORF">GH714_040573</name>
</gene>
<dbReference type="PANTHER" id="PTHR22835">
    <property type="entry name" value="ZINC FINGER FYVE DOMAIN CONTAINING PROTEIN"/>
    <property type="match status" value="1"/>
</dbReference>
<dbReference type="PANTHER" id="PTHR22835:SF557">
    <property type="entry name" value="LIPASE_HYDROLASE FAMILY PROTEIN, PUTATIVE, EXPRESSED-RELATED"/>
    <property type="match status" value="1"/>
</dbReference>
<dbReference type="EMBL" id="JAAGAX010000014">
    <property type="protein sequence ID" value="KAF2293227.1"/>
    <property type="molecule type" value="Genomic_DNA"/>
</dbReference>
<dbReference type="GO" id="GO:0016788">
    <property type="term" value="F:hydrolase activity, acting on ester bonds"/>
    <property type="evidence" value="ECO:0007669"/>
    <property type="project" value="InterPro"/>
</dbReference>
<dbReference type="Pfam" id="PF00657">
    <property type="entry name" value="Lipase_GDSL"/>
    <property type="match status" value="1"/>
</dbReference>
<protein>
    <recommendedName>
        <fullName evidence="5">GDSL esterase/lipase</fullName>
    </recommendedName>
</protein>
<evidence type="ECO:0000313" key="4">
    <source>
        <dbReference type="Proteomes" id="UP000467840"/>
    </source>
</evidence>
<dbReference type="Proteomes" id="UP000467840">
    <property type="component" value="Chromosome 13"/>
</dbReference>
<dbReference type="InterPro" id="IPR036514">
    <property type="entry name" value="SGNH_hydro_sf"/>
</dbReference>
<dbReference type="AlphaFoldDB" id="A0A6A6KX71"/>
<reference evidence="3 4" key="1">
    <citation type="journal article" date="2020" name="Mol. Plant">
        <title>The Chromosome-Based Rubber Tree Genome Provides New Insights into Spurge Genome Evolution and Rubber Biosynthesis.</title>
        <authorList>
            <person name="Liu J."/>
            <person name="Shi C."/>
            <person name="Shi C.C."/>
            <person name="Li W."/>
            <person name="Zhang Q.J."/>
            <person name="Zhang Y."/>
            <person name="Li K."/>
            <person name="Lu H.F."/>
            <person name="Shi C."/>
            <person name="Zhu S.T."/>
            <person name="Xiao Z.Y."/>
            <person name="Nan H."/>
            <person name="Yue Y."/>
            <person name="Zhu X.G."/>
            <person name="Wu Y."/>
            <person name="Hong X.N."/>
            <person name="Fan G.Y."/>
            <person name="Tong Y."/>
            <person name="Zhang D."/>
            <person name="Mao C.L."/>
            <person name="Liu Y.L."/>
            <person name="Hao S.J."/>
            <person name="Liu W.Q."/>
            <person name="Lv M.Q."/>
            <person name="Zhang H.B."/>
            <person name="Liu Y."/>
            <person name="Hu-Tang G.R."/>
            <person name="Wang J.P."/>
            <person name="Wang J.H."/>
            <person name="Sun Y.H."/>
            <person name="Ni S.B."/>
            <person name="Chen W.B."/>
            <person name="Zhang X.C."/>
            <person name="Jiao Y.N."/>
            <person name="Eichler E.E."/>
            <person name="Li G.H."/>
            <person name="Liu X."/>
            <person name="Gao L.Z."/>
        </authorList>
    </citation>
    <scope>NUCLEOTIDE SEQUENCE [LARGE SCALE GENOMIC DNA]</scope>
    <source>
        <strain evidence="4">cv. GT1</strain>
        <tissue evidence="3">Leaf</tissue>
    </source>
</reference>
<dbReference type="InterPro" id="IPR001087">
    <property type="entry name" value="GDSL"/>
</dbReference>
<keyword evidence="4" id="KW-1185">Reference proteome</keyword>
<evidence type="ECO:0000256" key="1">
    <source>
        <dbReference type="ARBA" id="ARBA00008668"/>
    </source>
</evidence>
<evidence type="ECO:0008006" key="5">
    <source>
        <dbReference type="Google" id="ProtNLM"/>
    </source>
</evidence>
<proteinExistence type="inferred from homology"/>
<name>A0A6A6KX71_HEVBR</name>
<accession>A0A6A6KX71</accession>
<evidence type="ECO:0000313" key="3">
    <source>
        <dbReference type="EMBL" id="KAF2293227.1"/>
    </source>
</evidence>